<dbReference type="Pfam" id="PF02743">
    <property type="entry name" value="dCache_1"/>
    <property type="match status" value="1"/>
</dbReference>
<dbReference type="PANTHER" id="PTHR34220">
    <property type="entry name" value="SENSOR HISTIDINE KINASE YPDA"/>
    <property type="match status" value="1"/>
</dbReference>
<keyword evidence="9 17" id="KW-0418">Kinase</keyword>
<dbReference type="InterPro" id="IPR003594">
    <property type="entry name" value="HATPase_dom"/>
</dbReference>
<comment type="catalytic activity">
    <reaction evidence="1">
        <text>ATP + protein L-histidine = ADP + protein N-phospho-L-histidine.</text>
        <dbReference type="EC" id="2.7.13.3"/>
    </reaction>
</comment>
<organism evidence="17 18">
    <name type="scientific">Paenibacillus mucilaginosus K02</name>
    <dbReference type="NCBI Taxonomy" id="997761"/>
    <lineage>
        <taxon>Bacteria</taxon>
        <taxon>Bacillati</taxon>
        <taxon>Bacillota</taxon>
        <taxon>Bacilli</taxon>
        <taxon>Bacillales</taxon>
        <taxon>Paenibacillaceae</taxon>
        <taxon>Paenibacillus</taxon>
    </lineage>
</organism>
<keyword evidence="11 14" id="KW-1133">Transmembrane helix</keyword>
<keyword evidence="8" id="KW-0547">Nucleotide-binding</keyword>
<dbReference type="InterPro" id="IPR033479">
    <property type="entry name" value="dCache_1"/>
</dbReference>
<evidence type="ECO:0000313" key="17">
    <source>
        <dbReference type="EMBL" id="AFH61109.1"/>
    </source>
</evidence>
<accession>I0BFG2</accession>
<keyword evidence="10" id="KW-0067">ATP-binding</keyword>
<dbReference type="EC" id="2.7.13.3" evidence="3"/>
<dbReference type="GO" id="GO:0000155">
    <property type="term" value="F:phosphorelay sensor kinase activity"/>
    <property type="evidence" value="ECO:0007669"/>
    <property type="project" value="InterPro"/>
</dbReference>
<dbReference type="Pfam" id="PF02518">
    <property type="entry name" value="HATPase_c"/>
    <property type="match status" value="1"/>
</dbReference>
<proteinExistence type="predicted"/>
<dbReference type="GO" id="GO:0005524">
    <property type="term" value="F:ATP binding"/>
    <property type="evidence" value="ECO:0007669"/>
    <property type="project" value="UniProtKB-KW"/>
</dbReference>
<evidence type="ECO:0000256" key="8">
    <source>
        <dbReference type="ARBA" id="ARBA00022741"/>
    </source>
</evidence>
<evidence type="ECO:0000256" key="1">
    <source>
        <dbReference type="ARBA" id="ARBA00000085"/>
    </source>
</evidence>
<sequence>MMSRISPFRSIKQRMMIYFTVLSLLSACLTTGFSHYFYSKAVNEEFVMITSEATGRLNHHMEFYFQQMKNSTRTLLNTRLVQNWLVGPSSTTLDDITGLEKEMNNYVSFNFREINNMYLISNDRRVYTLNNTNVPTDETIMERWHKSAGKVVLTPTHRLGENGPLVMDMVIPVYSNHTTKMIGKLVIQFSLSELDAAFDKSRLGQSGTFFLISDEDIVVNHPNKEWVGKPRYETLLSGLELNKGVGTYTQKWQDETYLVSQFPSGYTGWSIVCTVPYDEMSKGLHSAVFSTMLTLAILAACITFLIPYLVKQFVGPIKHMKARMELVSMGNLEVRAQDVSSIYEYKVLTHSFNNMVAQLDGLMREVSDYKVKEMQLQLRQSQATVRALQNQINPHLLYNTLDIIKSIAYLEEVPLIEKIAHNLADVYRYASKWSDQEVTLKDELDCLVKYLEIVHIRYPKKFESDVKVNAKFLACPMIKLSIQPIVENSVKYAVEAKGGNAAIIVSAYDERQDLIIEIADNGPGIPVDTLSELKKNFDNERTNGAAFKDESIGLANVHARLSLRFGNRYGVTAESFPGRGSVVSIRIPFTSSAADVNTPVEREGL</sequence>
<gene>
    <name evidence="17" type="ORF">B2K_10295</name>
</gene>
<evidence type="ECO:0000256" key="14">
    <source>
        <dbReference type="SAM" id="Phobius"/>
    </source>
</evidence>
<evidence type="ECO:0000256" key="7">
    <source>
        <dbReference type="ARBA" id="ARBA00022692"/>
    </source>
</evidence>
<dbReference type="InterPro" id="IPR050640">
    <property type="entry name" value="Bact_2-comp_sensor_kinase"/>
</dbReference>
<dbReference type="CDD" id="cd06225">
    <property type="entry name" value="HAMP"/>
    <property type="match status" value="1"/>
</dbReference>
<keyword evidence="12" id="KW-0902">Two-component regulatory system</keyword>
<dbReference type="PANTHER" id="PTHR34220:SF7">
    <property type="entry name" value="SENSOR HISTIDINE KINASE YPDA"/>
    <property type="match status" value="1"/>
</dbReference>
<feature type="transmembrane region" description="Helical" evidence="14">
    <location>
        <begin position="287"/>
        <end position="310"/>
    </location>
</feature>
<keyword evidence="7 14" id="KW-0812">Transmembrane</keyword>
<dbReference type="Gene3D" id="3.30.450.20">
    <property type="entry name" value="PAS domain"/>
    <property type="match status" value="1"/>
</dbReference>
<dbReference type="InterPro" id="IPR003660">
    <property type="entry name" value="HAMP_dom"/>
</dbReference>
<dbReference type="InterPro" id="IPR005467">
    <property type="entry name" value="His_kinase_dom"/>
</dbReference>
<keyword evidence="4" id="KW-1003">Cell membrane</keyword>
<dbReference type="PATRIC" id="fig|997761.3.peg.1995"/>
<dbReference type="Gene3D" id="1.10.8.500">
    <property type="entry name" value="HAMP domain in histidine kinase"/>
    <property type="match status" value="1"/>
</dbReference>
<dbReference type="SMART" id="SM00304">
    <property type="entry name" value="HAMP"/>
    <property type="match status" value="1"/>
</dbReference>
<evidence type="ECO:0000256" key="11">
    <source>
        <dbReference type="ARBA" id="ARBA00022989"/>
    </source>
</evidence>
<dbReference type="Gene3D" id="3.30.565.10">
    <property type="entry name" value="Histidine kinase-like ATPase, C-terminal domain"/>
    <property type="match status" value="1"/>
</dbReference>
<evidence type="ECO:0000259" key="15">
    <source>
        <dbReference type="PROSITE" id="PS50109"/>
    </source>
</evidence>
<name>I0BFG2_9BACL</name>
<dbReference type="EMBL" id="CP003422">
    <property type="protein sequence ID" value="AFH61109.1"/>
    <property type="molecule type" value="Genomic_DNA"/>
</dbReference>
<evidence type="ECO:0000256" key="9">
    <source>
        <dbReference type="ARBA" id="ARBA00022777"/>
    </source>
</evidence>
<dbReference type="Pfam" id="PF06580">
    <property type="entry name" value="His_kinase"/>
    <property type="match status" value="1"/>
</dbReference>
<dbReference type="PROSITE" id="PS50109">
    <property type="entry name" value="HIS_KIN"/>
    <property type="match status" value="1"/>
</dbReference>
<protein>
    <recommendedName>
        <fullName evidence="3">histidine kinase</fullName>
        <ecNumber evidence="3">2.7.13.3</ecNumber>
    </recommendedName>
</protein>
<dbReference type="KEGG" id="pmw:B2K_10295"/>
<evidence type="ECO:0000259" key="16">
    <source>
        <dbReference type="PROSITE" id="PS50885"/>
    </source>
</evidence>
<evidence type="ECO:0000256" key="12">
    <source>
        <dbReference type="ARBA" id="ARBA00023012"/>
    </source>
</evidence>
<keyword evidence="6" id="KW-0808">Transferase</keyword>
<dbReference type="OrthoDB" id="2491077at2"/>
<evidence type="ECO:0000256" key="2">
    <source>
        <dbReference type="ARBA" id="ARBA00004651"/>
    </source>
</evidence>
<dbReference type="SMART" id="SM00387">
    <property type="entry name" value="HATPase_c"/>
    <property type="match status" value="1"/>
</dbReference>
<evidence type="ECO:0000256" key="10">
    <source>
        <dbReference type="ARBA" id="ARBA00022840"/>
    </source>
</evidence>
<evidence type="ECO:0000313" key="18">
    <source>
        <dbReference type="Proteomes" id="UP000007392"/>
    </source>
</evidence>
<evidence type="ECO:0000256" key="4">
    <source>
        <dbReference type="ARBA" id="ARBA00022475"/>
    </source>
</evidence>
<dbReference type="Proteomes" id="UP000007392">
    <property type="component" value="Chromosome"/>
</dbReference>
<dbReference type="CDD" id="cd12912">
    <property type="entry name" value="PDC2_MCP_like"/>
    <property type="match status" value="1"/>
</dbReference>
<evidence type="ECO:0000256" key="5">
    <source>
        <dbReference type="ARBA" id="ARBA00022553"/>
    </source>
</evidence>
<feature type="domain" description="Histidine kinase" evidence="15">
    <location>
        <begin position="482"/>
        <end position="591"/>
    </location>
</feature>
<dbReference type="SUPFAM" id="SSF158472">
    <property type="entry name" value="HAMP domain-like"/>
    <property type="match status" value="1"/>
</dbReference>
<dbReference type="SUPFAM" id="SSF55874">
    <property type="entry name" value="ATPase domain of HSP90 chaperone/DNA topoisomerase II/histidine kinase"/>
    <property type="match status" value="1"/>
</dbReference>
<dbReference type="InterPro" id="IPR036890">
    <property type="entry name" value="HATPase_C_sf"/>
</dbReference>
<evidence type="ECO:0000256" key="3">
    <source>
        <dbReference type="ARBA" id="ARBA00012438"/>
    </source>
</evidence>
<dbReference type="AlphaFoldDB" id="I0BFG2"/>
<evidence type="ECO:0000256" key="6">
    <source>
        <dbReference type="ARBA" id="ARBA00022679"/>
    </source>
</evidence>
<keyword evidence="13 14" id="KW-0472">Membrane</keyword>
<comment type="subcellular location">
    <subcellularLocation>
        <location evidence="2">Cell membrane</location>
        <topology evidence="2">Multi-pass membrane protein</topology>
    </subcellularLocation>
</comment>
<dbReference type="HOGENOM" id="CLU_020473_6_1_9"/>
<feature type="domain" description="HAMP" evidence="16">
    <location>
        <begin position="311"/>
        <end position="364"/>
    </location>
</feature>
<dbReference type="InterPro" id="IPR010559">
    <property type="entry name" value="Sig_transdc_His_kin_internal"/>
</dbReference>
<keyword evidence="5" id="KW-0597">Phosphoprotein</keyword>
<reference evidence="17 18" key="1">
    <citation type="submission" date="2013-06" db="EMBL/GenBank/DDBJ databases">
        <title>Complete genome sequence of Paenibacillus mucilaginosus K02.</title>
        <authorList>
            <person name="Xiao B."/>
            <person name="Sun L."/>
            <person name="Xiao L."/>
            <person name="Lian B."/>
        </authorList>
    </citation>
    <scope>NUCLEOTIDE SEQUENCE [LARGE SCALE GENOMIC DNA]</scope>
    <source>
        <strain evidence="17 18">K02</strain>
    </source>
</reference>
<evidence type="ECO:0000256" key="13">
    <source>
        <dbReference type="ARBA" id="ARBA00023136"/>
    </source>
</evidence>
<dbReference type="RefSeq" id="WP_014650184.1">
    <property type="nucleotide sequence ID" value="NC_017672.3"/>
</dbReference>
<dbReference type="GO" id="GO:0005886">
    <property type="term" value="C:plasma membrane"/>
    <property type="evidence" value="ECO:0007669"/>
    <property type="project" value="UniProtKB-SubCell"/>
</dbReference>
<dbReference type="PROSITE" id="PS51257">
    <property type="entry name" value="PROKAR_LIPOPROTEIN"/>
    <property type="match status" value="1"/>
</dbReference>
<dbReference type="PROSITE" id="PS50885">
    <property type="entry name" value="HAMP"/>
    <property type="match status" value="1"/>
</dbReference>